<reference evidence="2" key="1">
    <citation type="journal article" date="2023" name="G3 (Bethesda)">
        <title>Genome assembly and association tests identify interacting loci associated with vigor, precocity, and sex in interspecific pistachio rootstocks.</title>
        <authorList>
            <person name="Palmer W."/>
            <person name="Jacygrad E."/>
            <person name="Sagayaradj S."/>
            <person name="Cavanaugh K."/>
            <person name="Han R."/>
            <person name="Bertier L."/>
            <person name="Beede B."/>
            <person name="Kafkas S."/>
            <person name="Golino D."/>
            <person name="Preece J."/>
            <person name="Michelmore R."/>
        </authorList>
    </citation>
    <scope>NUCLEOTIDE SEQUENCE [LARGE SCALE GENOMIC DNA]</scope>
</reference>
<dbReference type="Proteomes" id="UP001163603">
    <property type="component" value="Chromosome 13"/>
</dbReference>
<name>A0ACC0XFI2_9ROSI</name>
<evidence type="ECO:0000313" key="2">
    <source>
        <dbReference type="Proteomes" id="UP001163603"/>
    </source>
</evidence>
<gene>
    <name evidence="1" type="ORF">Pint_19777</name>
</gene>
<protein>
    <submittedName>
        <fullName evidence="1">Uncharacterized protein</fullName>
    </submittedName>
</protein>
<keyword evidence="2" id="KW-1185">Reference proteome</keyword>
<proteinExistence type="predicted"/>
<dbReference type="EMBL" id="CM047748">
    <property type="protein sequence ID" value="KAJ0015268.1"/>
    <property type="molecule type" value="Genomic_DNA"/>
</dbReference>
<comment type="caution">
    <text evidence="1">The sequence shown here is derived from an EMBL/GenBank/DDBJ whole genome shotgun (WGS) entry which is preliminary data.</text>
</comment>
<accession>A0ACC0XFI2</accession>
<evidence type="ECO:0000313" key="1">
    <source>
        <dbReference type="EMBL" id="KAJ0015268.1"/>
    </source>
</evidence>
<organism evidence="1 2">
    <name type="scientific">Pistacia integerrima</name>
    <dbReference type="NCBI Taxonomy" id="434235"/>
    <lineage>
        <taxon>Eukaryota</taxon>
        <taxon>Viridiplantae</taxon>
        <taxon>Streptophyta</taxon>
        <taxon>Embryophyta</taxon>
        <taxon>Tracheophyta</taxon>
        <taxon>Spermatophyta</taxon>
        <taxon>Magnoliopsida</taxon>
        <taxon>eudicotyledons</taxon>
        <taxon>Gunneridae</taxon>
        <taxon>Pentapetalae</taxon>
        <taxon>rosids</taxon>
        <taxon>malvids</taxon>
        <taxon>Sapindales</taxon>
        <taxon>Anacardiaceae</taxon>
        <taxon>Pistacia</taxon>
    </lineage>
</organism>
<sequence>MNKDFYLVCQVTCKYLIRVNIYFQVHMTVTGKHLNMVIDLTMVTCYEQLFRKLRDEMFQAVKELWGDRPRWDVLYLDISNEAHYLREDKIPWGHEMSIALVMGSRSGLLFIETDQCSEFCMAARKVCIRQKEVCKQLDRRWESMPRTSEKGLERALFT</sequence>